<reference evidence="1 2" key="1">
    <citation type="submission" date="2024-08" db="EMBL/GenBank/DDBJ databases">
        <title>Whole-genome sequencing of halo(alkali)philic microorganisms from hypersaline lakes.</title>
        <authorList>
            <person name="Sorokin D.Y."/>
            <person name="Merkel A.Y."/>
            <person name="Messina E."/>
            <person name="Yakimov M."/>
        </authorList>
    </citation>
    <scope>NUCLEOTIDE SEQUENCE [LARGE SCALE GENOMIC DNA]</scope>
    <source>
        <strain evidence="1 2">AB-hyl4</strain>
    </source>
</reference>
<dbReference type="PIRSF" id="PIRSF035652">
    <property type="entry name" value="CHP02436"/>
    <property type="match status" value="1"/>
</dbReference>
<name>A0ABV4TZL6_9BACT</name>
<dbReference type="EMBL" id="JBGUBD010000001">
    <property type="protein sequence ID" value="MFA9476790.1"/>
    <property type="molecule type" value="Genomic_DNA"/>
</dbReference>
<dbReference type="InterPro" id="IPR036583">
    <property type="entry name" value="23S_rRNA_IVS_sf"/>
</dbReference>
<comment type="caution">
    <text evidence="1">The sequence shown here is derived from an EMBL/GenBank/DDBJ whole genome shotgun (WGS) entry which is preliminary data.</text>
</comment>
<gene>
    <name evidence="1" type="ORF">ACERK3_00655</name>
</gene>
<dbReference type="Pfam" id="PF05635">
    <property type="entry name" value="23S_rRNA_IVP"/>
    <property type="match status" value="1"/>
</dbReference>
<keyword evidence="2" id="KW-1185">Reference proteome</keyword>
<dbReference type="PANTHER" id="PTHR38471:SF2">
    <property type="entry name" value="FOUR HELIX BUNDLE PROTEIN"/>
    <property type="match status" value="1"/>
</dbReference>
<sequence>MDRDQMKGRTLAFGVRIVRLVSSLPSGRIGDVVGRQVLKSGTSIGANYREALRASSRKQFVSILEIAEREADETLYWLELIHAAQIMTADRLADLQQECRELLAILTATLRSTKRRQLPTSEIRNPKSEI</sequence>
<evidence type="ECO:0000313" key="2">
    <source>
        <dbReference type="Proteomes" id="UP001575105"/>
    </source>
</evidence>
<dbReference type="RefSeq" id="WP_425343716.1">
    <property type="nucleotide sequence ID" value="NZ_JBGUBD010000001.1"/>
</dbReference>
<dbReference type="PANTHER" id="PTHR38471">
    <property type="entry name" value="FOUR HELIX BUNDLE PROTEIN"/>
    <property type="match status" value="1"/>
</dbReference>
<protein>
    <submittedName>
        <fullName evidence="1">Four helix bundle protein</fullName>
    </submittedName>
</protein>
<dbReference type="NCBIfam" id="TIGR02436">
    <property type="entry name" value="four helix bundle protein"/>
    <property type="match status" value="1"/>
</dbReference>
<dbReference type="SUPFAM" id="SSF158446">
    <property type="entry name" value="IVS-encoded protein-like"/>
    <property type="match status" value="1"/>
</dbReference>
<dbReference type="InterPro" id="IPR012657">
    <property type="entry name" value="23S_rRNA-intervening_sequence"/>
</dbReference>
<accession>A0ABV4TZL6</accession>
<evidence type="ECO:0000313" key="1">
    <source>
        <dbReference type="EMBL" id="MFA9476790.1"/>
    </source>
</evidence>
<dbReference type="Gene3D" id="1.20.1440.60">
    <property type="entry name" value="23S rRNA-intervening sequence"/>
    <property type="match status" value="1"/>
</dbReference>
<dbReference type="Proteomes" id="UP001575105">
    <property type="component" value="Unassembled WGS sequence"/>
</dbReference>
<organism evidence="1 2">
    <name type="scientific">Natronomicrosphaera hydrolytica</name>
    <dbReference type="NCBI Taxonomy" id="3242702"/>
    <lineage>
        <taxon>Bacteria</taxon>
        <taxon>Pseudomonadati</taxon>
        <taxon>Planctomycetota</taxon>
        <taxon>Phycisphaerae</taxon>
        <taxon>Phycisphaerales</taxon>
        <taxon>Phycisphaeraceae</taxon>
        <taxon>Natronomicrosphaera</taxon>
    </lineage>
</organism>
<proteinExistence type="predicted"/>